<keyword evidence="4 5" id="KW-0143">Chaperone</keyword>
<dbReference type="AlphaFoldDB" id="A0A8S0YZ79"/>
<evidence type="ECO:0000256" key="1">
    <source>
        <dbReference type="ARBA" id="ARBA00008020"/>
    </source>
</evidence>
<dbReference type="OrthoDB" id="10259763at2759"/>
<accession>A0A8S0YZ79</accession>
<dbReference type="FunFam" id="1.10.560.10:FF:000017">
    <property type="entry name" value="T-complex protein 1 subunit eta"/>
    <property type="match status" value="1"/>
</dbReference>
<comment type="caution">
    <text evidence="6">The sequence shown here is derived from an EMBL/GenBank/DDBJ whole genome shotgun (WGS) entry which is preliminary data.</text>
</comment>
<organism evidence="6 7">
    <name type="scientific">Arctia plantaginis</name>
    <name type="common">Wood tiger moth</name>
    <name type="synonym">Phalaena plantaginis</name>
    <dbReference type="NCBI Taxonomy" id="874455"/>
    <lineage>
        <taxon>Eukaryota</taxon>
        <taxon>Metazoa</taxon>
        <taxon>Ecdysozoa</taxon>
        <taxon>Arthropoda</taxon>
        <taxon>Hexapoda</taxon>
        <taxon>Insecta</taxon>
        <taxon>Pterygota</taxon>
        <taxon>Neoptera</taxon>
        <taxon>Endopterygota</taxon>
        <taxon>Lepidoptera</taxon>
        <taxon>Glossata</taxon>
        <taxon>Ditrysia</taxon>
        <taxon>Noctuoidea</taxon>
        <taxon>Erebidae</taxon>
        <taxon>Arctiinae</taxon>
        <taxon>Arctia</taxon>
    </lineage>
</organism>
<comment type="similarity">
    <text evidence="1 5">Belongs to the TCP-1 chaperonin family.</text>
</comment>
<dbReference type="EMBL" id="CADEBC010000196">
    <property type="protein sequence ID" value="CAB3224897.1"/>
    <property type="molecule type" value="Genomic_DNA"/>
</dbReference>
<dbReference type="GO" id="GO:0005524">
    <property type="term" value="F:ATP binding"/>
    <property type="evidence" value="ECO:0007669"/>
    <property type="project" value="UniProtKB-KW"/>
</dbReference>
<dbReference type="InterPro" id="IPR017998">
    <property type="entry name" value="Chaperone_TCP-1"/>
</dbReference>
<proteinExistence type="inferred from homology"/>
<evidence type="ECO:0000256" key="3">
    <source>
        <dbReference type="ARBA" id="ARBA00022840"/>
    </source>
</evidence>
<dbReference type="SUPFAM" id="SSF48592">
    <property type="entry name" value="GroEL equatorial domain-like"/>
    <property type="match status" value="1"/>
</dbReference>
<dbReference type="Proteomes" id="UP000494106">
    <property type="component" value="Unassembled WGS sequence"/>
</dbReference>
<dbReference type="GO" id="GO:0005832">
    <property type="term" value="C:chaperonin-containing T-complex"/>
    <property type="evidence" value="ECO:0007669"/>
    <property type="project" value="UniProtKB-ARBA"/>
</dbReference>
<evidence type="ECO:0000256" key="5">
    <source>
        <dbReference type="RuleBase" id="RU004187"/>
    </source>
</evidence>
<evidence type="ECO:0000256" key="4">
    <source>
        <dbReference type="ARBA" id="ARBA00023186"/>
    </source>
</evidence>
<dbReference type="Pfam" id="PF00118">
    <property type="entry name" value="Cpn60_TCP1"/>
    <property type="match status" value="1"/>
</dbReference>
<dbReference type="PRINTS" id="PR00304">
    <property type="entry name" value="TCOMPLEXTCP1"/>
</dbReference>
<feature type="non-terminal residue" evidence="6">
    <location>
        <position position="1"/>
    </location>
</feature>
<dbReference type="InterPro" id="IPR002423">
    <property type="entry name" value="Cpn60/GroEL/TCP-1"/>
</dbReference>
<dbReference type="InterPro" id="IPR027413">
    <property type="entry name" value="GROEL-like_equatorial_sf"/>
</dbReference>
<keyword evidence="3 5" id="KW-0067">ATP-binding</keyword>
<keyword evidence="7" id="KW-1185">Reference proteome</keyword>
<evidence type="ECO:0000313" key="6">
    <source>
        <dbReference type="EMBL" id="CAB3224897.1"/>
    </source>
</evidence>
<reference evidence="6 7" key="1">
    <citation type="submission" date="2020-04" db="EMBL/GenBank/DDBJ databases">
        <authorList>
            <person name="Wallbank WR R."/>
            <person name="Pardo Diaz C."/>
            <person name="Kozak K."/>
            <person name="Martin S."/>
            <person name="Jiggins C."/>
            <person name="Moest M."/>
            <person name="Warren A I."/>
            <person name="Byers J.R.P. K."/>
            <person name="Montejo-Kovacevich G."/>
            <person name="Yen C E."/>
        </authorList>
    </citation>
    <scope>NUCLEOTIDE SEQUENCE [LARGE SCALE GENOMIC DNA]</scope>
</reference>
<dbReference type="PANTHER" id="PTHR11353">
    <property type="entry name" value="CHAPERONIN"/>
    <property type="match status" value="1"/>
</dbReference>
<evidence type="ECO:0000256" key="2">
    <source>
        <dbReference type="ARBA" id="ARBA00022741"/>
    </source>
</evidence>
<dbReference type="Gene3D" id="1.10.560.10">
    <property type="entry name" value="GroEL-like equatorial domain"/>
    <property type="match status" value="1"/>
</dbReference>
<protein>
    <submittedName>
        <fullName evidence="6">Uncharacterized protein</fullName>
    </submittedName>
</protein>
<name>A0A8S0YZ79_ARCPL</name>
<evidence type="ECO:0000313" key="7">
    <source>
        <dbReference type="Proteomes" id="UP000494106"/>
    </source>
</evidence>
<keyword evidence="2 5" id="KW-0547">Nucleotide-binding</keyword>
<dbReference type="GO" id="GO:0140662">
    <property type="term" value="F:ATP-dependent protein folding chaperone"/>
    <property type="evidence" value="ECO:0007669"/>
    <property type="project" value="InterPro"/>
</dbReference>
<gene>
    <name evidence="6" type="ORF">APLA_LOCUS2185</name>
</gene>
<sequence>VLIGDECLIRFSGVELGSACTVVIRGATQQVIDEAERSLHDALCVLAATVKEPKVVFGGGASEMLMAEAVSRVAARTAGKEAAATEAFAVALRRLPAAVADNAGYDSADLIARLRAHHAQGELTMGLDMQNGRVGDMKKLGVTESYVVKRQVLVSAAEAAEMILRVDNILKSAPRRRGPDRRPC</sequence>